<keyword evidence="2" id="KW-1185">Reference proteome</keyword>
<dbReference type="RefSeq" id="WP_155474807.1">
    <property type="nucleotide sequence ID" value="NZ_WNKU01000001.1"/>
</dbReference>
<protein>
    <submittedName>
        <fullName evidence="1">Uncharacterized protein</fullName>
    </submittedName>
</protein>
<evidence type="ECO:0000313" key="2">
    <source>
        <dbReference type="Proteomes" id="UP000430670"/>
    </source>
</evidence>
<evidence type="ECO:0000313" key="1">
    <source>
        <dbReference type="EMBL" id="MTV47733.1"/>
    </source>
</evidence>
<dbReference type="OrthoDB" id="9779910at2"/>
<proteinExistence type="predicted"/>
<organism evidence="1 2">
    <name type="scientific">Heliobacterium mobile</name>
    <name type="common">Heliobacillus mobilis</name>
    <dbReference type="NCBI Taxonomy" id="28064"/>
    <lineage>
        <taxon>Bacteria</taxon>
        <taxon>Bacillati</taxon>
        <taxon>Bacillota</taxon>
        <taxon>Clostridia</taxon>
        <taxon>Eubacteriales</taxon>
        <taxon>Heliobacteriaceae</taxon>
        <taxon>Heliobacterium</taxon>
    </lineage>
</organism>
<sequence>MQAQALDRFSWTLSGELHRTPTCERCGRPSINELCRDCRTEQYIEHAGSLSPMAVMEKLTEIFEGEWSQVYVNHGQLVIRFYGTSRTLSEASRLLQARDEKFTLGSDETGRWMEININNISFGG</sequence>
<dbReference type="EMBL" id="WNKU01000001">
    <property type="protein sequence ID" value="MTV47733.1"/>
    <property type="molecule type" value="Genomic_DNA"/>
</dbReference>
<dbReference type="Proteomes" id="UP000430670">
    <property type="component" value="Unassembled WGS sequence"/>
</dbReference>
<comment type="caution">
    <text evidence="1">The sequence shown here is derived from an EMBL/GenBank/DDBJ whole genome shotgun (WGS) entry which is preliminary data.</text>
</comment>
<accession>A0A6I3SC47</accession>
<name>A0A6I3SC47_HELMO</name>
<gene>
    <name evidence="1" type="ORF">GJ688_01890</name>
</gene>
<reference evidence="1 2" key="1">
    <citation type="submission" date="2019-11" db="EMBL/GenBank/DDBJ databases">
        <title>Whole-genome sequence of a the green, strictly anaerobic photosynthetic bacterium Heliobacillus mobilis DSM 6151.</title>
        <authorList>
            <person name="Kyndt J.A."/>
            <person name="Meyer T.E."/>
        </authorList>
    </citation>
    <scope>NUCLEOTIDE SEQUENCE [LARGE SCALE GENOMIC DNA]</scope>
    <source>
        <strain evidence="1 2">DSM 6151</strain>
    </source>
</reference>
<dbReference type="AlphaFoldDB" id="A0A6I3SC47"/>